<dbReference type="SUPFAM" id="SSF55031">
    <property type="entry name" value="Bacterial exopeptidase dimerisation domain"/>
    <property type="match status" value="1"/>
</dbReference>
<dbReference type="Gene3D" id="3.30.70.360">
    <property type="match status" value="1"/>
</dbReference>
<dbReference type="SUPFAM" id="SSF53187">
    <property type="entry name" value="Zn-dependent exopeptidases"/>
    <property type="match status" value="1"/>
</dbReference>
<accession>A0AAW8DSB2</accession>
<evidence type="ECO:0000256" key="3">
    <source>
        <dbReference type="ARBA" id="ARBA00023285"/>
    </source>
</evidence>
<dbReference type="InterPro" id="IPR050072">
    <property type="entry name" value="Peptidase_M20A"/>
</dbReference>
<feature type="domain" description="Peptidase M20 dimerisation" evidence="4">
    <location>
        <begin position="157"/>
        <end position="267"/>
    </location>
</feature>
<dbReference type="NCBIfam" id="NF005710">
    <property type="entry name" value="PRK07522.1"/>
    <property type="match status" value="1"/>
</dbReference>
<dbReference type="EMBL" id="JAUSRR010000002">
    <property type="protein sequence ID" value="MDP9922440.1"/>
    <property type="molecule type" value="Genomic_DNA"/>
</dbReference>
<dbReference type="PANTHER" id="PTHR43808:SF31">
    <property type="entry name" value="N-ACETYL-L-CITRULLINE DEACETYLASE"/>
    <property type="match status" value="1"/>
</dbReference>
<dbReference type="PANTHER" id="PTHR43808">
    <property type="entry name" value="ACETYLORNITHINE DEACETYLASE"/>
    <property type="match status" value="1"/>
</dbReference>
<organism evidence="5 6">
    <name type="scientific">Variovorax boronicumulans</name>
    <dbReference type="NCBI Taxonomy" id="436515"/>
    <lineage>
        <taxon>Bacteria</taxon>
        <taxon>Pseudomonadati</taxon>
        <taxon>Pseudomonadota</taxon>
        <taxon>Betaproteobacteria</taxon>
        <taxon>Burkholderiales</taxon>
        <taxon>Comamonadaceae</taxon>
        <taxon>Variovorax</taxon>
    </lineage>
</organism>
<proteinExistence type="predicted"/>
<gene>
    <name evidence="5" type="ORF">J2W25_001455</name>
</gene>
<evidence type="ECO:0000256" key="1">
    <source>
        <dbReference type="ARBA" id="ARBA00022723"/>
    </source>
</evidence>
<dbReference type="NCBIfam" id="TIGR01892">
    <property type="entry name" value="AcOrn-deacetyl"/>
    <property type="match status" value="1"/>
</dbReference>
<evidence type="ECO:0000256" key="2">
    <source>
        <dbReference type="ARBA" id="ARBA00022801"/>
    </source>
</evidence>
<dbReference type="GO" id="GO:0008777">
    <property type="term" value="F:acetylornithine deacetylase activity"/>
    <property type="evidence" value="ECO:0007669"/>
    <property type="project" value="UniProtKB-EC"/>
</dbReference>
<evidence type="ECO:0000313" key="5">
    <source>
        <dbReference type="EMBL" id="MDP9922440.1"/>
    </source>
</evidence>
<evidence type="ECO:0000259" key="4">
    <source>
        <dbReference type="Pfam" id="PF07687"/>
    </source>
</evidence>
<dbReference type="EC" id="3.5.1.16" evidence="5"/>
<sequence>MNTVSANSNLELIDFAQAHLAALGVKSRITYNAERTKANLFATLGEGKPAGVILSGHTDTVPWDGQAWSVDPLSAVVQNERLYGRGSADMKSYIAIALANAQRFLEGDAPFAVHFAFTYEEEIGCFGVRELIADMRDAGIKPLACIVGEPTSMVPAIAHKGVYRYKCCVRGKEAHSSLTPKSVNAIEMAARVIGKVRDMAEDFERSEPRYDGFDVPFSTASVGQFHGGIADNVVPRDAEFRYEFRDLPTADAKRMQSDVLAYAASIEPAMKKVAPDAGFKFETICEIPSFLGAAGDPVTLLAQRLASEDRTTLVAFGTEAGLFKNAGIPTVVCGPGSIEQAHQPDEFVSLEQLARCELFMERLATSHTIG</sequence>
<dbReference type="InterPro" id="IPR010169">
    <property type="entry name" value="AcOrn-deacetyl"/>
</dbReference>
<protein>
    <submittedName>
        <fullName evidence="5">Acetylornithine deacetylase</fullName>
        <ecNumber evidence="5">3.5.1.16</ecNumber>
    </submittedName>
</protein>
<dbReference type="InterPro" id="IPR036264">
    <property type="entry name" value="Bact_exopeptidase_dim_dom"/>
</dbReference>
<dbReference type="Pfam" id="PF07687">
    <property type="entry name" value="M20_dimer"/>
    <property type="match status" value="1"/>
</dbReference>
<dbReference type="Proteomes" id="UP001244295">
    <property type="component" value="Unassembled WGS sequence"/>
</dbReference>
<dbReference type="GO" id="GO:0006526">
    <property type="term" value="P:L-arginine biosynthetic process"/>
    <property type="evidence" value="ECO:0007669"/>
    <property type="project" value="InterPro"/>
</dbReference>
<keyword evidence="3" id="KW-0170">Cobalt</keyword>
<reference evidence="5" key="1">
    <citation type="submission" date="2023-07" db="EMBL/GenBank/DDBJ databases">
        <title>Sorghum-associated microbial communities from plants grown in Nebraska, USA.</title>
        <authorList>
            <person name="Schachtman D."/>
        </authorList>
    </citation>
    <scope>NUCLEOTIDE SEQUENCE</scope>
    <source>
        <strain evidence="5">DS2795</strain>
    </source>
</reference>
<keyword evidence="1" id="KW-0479">Metal-binding</keyword>
<dbReference type="InterPro" id="IPR011650">
    <property type="entry name" value="Peptidase_M20_dimer"/>
</dbReference>
<dbReference type="CDD" id="cd03894">
    <property type="entry name" value="M20_ArgE"/>
    <property type="match status" value="1"/>
</dbReference>
<comment type="caution">
    <text evidence="5">The sequence shown here is derived from an EMBL/GenBank/DDBJ whole genome shotgun (WGS) entry which is preliminary data.</text>
</comment>
<dbReference type="InterPro" id="IPR002933">
    <property type="entry name" value="Peptidase_M20"/>
</dbReference>
<keyword evidence="2 5" id="KW-0378">Hydrolase</keyword>
<dbReference type="Gene3D" id="3.40.630.10">
    <property type="entry name" value="Zn peptidases"/>
    <property type="match status" value="1"/>
</dbReference>
<dbReference type="GO" id="GO:0046872">
    <property type="term" value="F:metal ion binding"/>
    <property type="evidence" value="ECO:0007669"/>
    <property type="project" value="UniProtKB-KW"/>
</dbReference>
<evidence type="ECO:0000313" key="6">
    <source>
        <dbReference type="Proteomes" id="UP001244295"/>
    </source>
</evidence>
<dbReference type="Pfam" id="PF01546">
    <property type="entry name" value="Peptidase_M20"/>
    <property type="match status" value="1"/>
</dbReference>
<name>A0AAW8DSB2_9BURK</name>
<dbReference type="AlphaFoldDB" id="A0AAW8DSB2"/>